<comment type="catalytic activity">
    <reaction evidence="12 13">
        <text>Endonucleolytic cleavage at a junction such as a reciprocal single-stranded crossover between two homologous DNA duplexes (Holliday junction).</text>
        <dbReference type="EC" id="3.1.21.10"/>
    </reaction>
</comment>
<comment type="subunit">
    <text evidence="13">Homodimer which binds Holliday junction (HJ) DNA. The HJ becomes 2-fold symmetrical on binding to RuvC with unstacked arms; it has a different conformation from HJ DNA in complex with RuvA. In the full resolvosome a probable DNA-RuvA(4)-RuvB(12)-RuvC(2) complex forms which resolves the HJ.</text>
</comment>
<dbReference type="PANTHER" id="PTHR30194">
    <property type="entry name" value="CROSSOVER JUNCTION ENDODEOXYRIBONUCLEASE RUVC"/>
    <property type="match status" value="1"/>
</dbReference>
<keyword evidence="8 13" id="KW-0460">Magnesium</keyword>
<keyword evidence="9 13" id="KW-0238">DNA-binding</keyword>
<evidence type="ECO:0000256" key="14">
    <source>
        <dbReference type="NCBIfam" id="TIGR00228"/>
    </source>
</evidence>
<comment type="function">
    <text evidence="13">The RuvA-RuvB-RuvC complex processes Holliday junction (HJ) DNA during genetic recombination and DNA repair. Endonuclease that resolves HJ intermediates. Cleaves cruciform DNA by making single-stranded nicks across the HJ at symmetrical positions within the homologous arms, yielding a 5'-phosphate and a 3'-hydroxyl group; requires a central core of homology in the junction. The consensus cleavage sequence is 5'-(A/T)TT(C/G)-3'. Cleavage occurs on the 3'-side of the TT dinucleotide at the point of strand exchange. HJ branch migration catalyzed by RuvA-RuvB allows RuvC to scan DNA until it finds its consensus sequence, where it cleaves and resolves the cruciform DNA.</text>
</comment>
<feature type="binding site" evidence="13">
    <location>
        <position position="26"/>
    </location>
    <ligand>
        <name>Mg(2+)</name>
        <dbReference type="ChEBI" id="CHEBI:18420"/>
        <label>1</label>
    </ligand>
</feature>
<reference evidence="16" key="1">
    <citation type="submission" date="2017-09" db="EMBL/GenBank/DDBJ databases">
        <title>Depth-based differentiation of microbial function through sediment-hosted aquifers and enrichment of novel symbionts in the deep terrestrial subsurface.</title>
        <authorList>
            <person name="Probst A.J."/>
            <person name="Ladd B."/>
            <person name="Jarett J.K."/>
            <person name="Geller-Mcgrath D.E."/>
            <person name="Sieber C.M.K."/>
            <person name="Emerson J.B."/>
            <person name="Anantharaman K."/>
            <person name="Thomas B.C."/>
            <person name="Malmstrom R."/>
            <person name="Stieglmeier M."/>
            <person name="Klingl A."/>
            <person name="Woyke T."/>
            <person name="Ryan C.M."/>
            <person name="Banfield J.F."/>
        </authorList>
    </citation>
    <scope>NUCLEOTIDE SEQUENCE [LARGE SCALE GENOMIC DNA]</scope>
</reference>
<evidence type="ECO:0000256" key="9">
    <source>
        <dbReference type="ARBA" id="ARBA00023125"/>
    </source>
</evidence>
<organism evidence="15 16">
    <name type="scientific">Candidatus Kaiserbacteria bacterium CG10_big_fil_rev_8_21_14_0_10_44_10</name>
    <dbReference type="NCBI Taxonomy" id="1974606"/>
    <lineage>
        <taxon>Bacteria</taxon>
        <taxon>Candidatus Kaiseribacteriota</taxon>
    </lineage>
</organism>
<accession>A0A2H0UGX9</accession>
<feature type="active site" evidence="13">
    <location>
        <position position="26"/>
    </location>
</feature>
<evidence type="ECO:0000256" key="2">
    <source>
        <dbReference type="ARBA" id="ARBA00022490"/>
    </source>
</evidence>
<dbReference type="FunFam" id="3.30.420.10:FF:000002">
    <property type="entry name" value="Crossover junction endodeoxyribonuclease RuvC"/>
    <property type="match status" value="1"/>
</dbReference>
<evidence type="ECO:0000256" key="1">
    <source>
        <dbReference type="ARBA" id="ARBA00009518"/>
    </source>
</evidence>
<dbReference type="GO" id="GO:0003677">
    <property type="term" value="F:DNA binding"/>
    <property type="evidence" value="ECO:0007669"/>
    <property type="project" value="UniProtKB-KW"/>
</dbReference>
<evidence type="ECO:0000256" key="13">
    <source>
        <dbReference type="HAMAP-Rule" id="MF_00034"/>
    </source>
</evidence>
<keyword evidence="4 13" id="KW-0479">Metal-binding</keyword>
<dbReference type="InterPro" id="IPR012337">
    <property type="entry name" value="RNaseH-like_sf"/>
</dbReference>
<keyword evidence="11 13" id="KW-0234">DNA repair</keyword>
<dbReference type="GO" id="GO:0008821">
    <property type="term" value="F:crossover junction DNA endonuclease activity"/>
    <property type="evidence" value="ECO:0007669"/>
    <property type="project" value="UniProtKB-UniRule"/>
</dbReference>
<comment type="subcellular location">
    <subcellularLocation>
        <location evidence="13">Cytoplasm</location>
    </subcellularLocation>
</comment>
<dbReference type="InterPro" id="IPR036397">
    <property type="entry name" value="RNaseH_sf"/>
</dbReference>
<keyword evidence="3 13" id="KW-0540">Nuclease</keyword>
<dbReference type="Gene3D" id="3.30.420.10">
    <property type="entry name" value="Ribonuclease H-like superfamily/Ribonuclease H"/>
    <property type="match status" value="1"/>
</dbReference>
<dbReference type="CDD" id="cd16962">
    <property type="entry name" value="RuvC"/>
    <property type="match status" value="1"/>
</dbReference>
<dbReference type="PANTHER" id="PTHR30194:SF3">
    <property type="entry name" value="CROSSOVER JUNCTION ENDODEOXYRIBONUCLEASE RUVC"/>
    <property type="match status" value="1"/>
</dbReference>
<keyword evidence="6 13" id="KW-0227">DNA damage</keyword>
<keyword evidence="10 13" id="KW-0233">DNA recombination</keyword>
<keyword evidence="5 13" id="KW-0255">Endonuclease</keyword>
<evidence type="ECO:0000256" key="8">
    <source>
        <dbReference type="ARBA" id="ARBA00022842"/>
    </source>
</evidence>
<name>A0A2H0UGX9_9BACT</name>
<comment type="similarity">
    <text evidence="1 13">Belongs to the RuvC family.</text>
</comment>
<evidence type="ECO:0000313" key="16">
    <source>
        <dbReference type="Proteomes" id="UP000229612"/>
    </source>
</evidence>
<dbReference type="GO" id="GO:0006281">
    <property type="term" value="P:DNA repair"/>
    <property type="evidence" value="ECO:0007669"/>
    <property type="project" value="UniProtKB-UniRule"/>
</dbReference>
<comment type="cofactor">
    <cofactor evidence="13">
        <name>Mg(2+)</name>
        <dbReference type="ChEBI" id="CHEBI:18420"/>
    </cofactor>
    <text evidence="13">Binds 2 Mg(2+) ion per subunit.</text>
</comment>
<dbReference type="GO" id="GO:0048476">
    <property type="term" value="C:Holliday junction resolvase complex"/>
    <property type="evidence" value="ECO:0007669"/>
    <property type="project" value="UniProtKB-UniRule"/>
</dbReference>
<dbReference type="PRINTS" id="PR00696">
    <property type="entry name" value="RSOLVASERUVC"/>
</dbReference>
<gene>
    <name evidence="13 15" type="primary">ruvC</name>
    <name evidence="15" type="ORF">COU14_03180</name>
</gene>
<evidence type="ECO:0000256" key="5">
    <source>
        <dbReference type="ARBA" id="ARBA00022759"/>
    </source>
</evidence>
<dbReference type="InterPro" id="IPR002176">
    <property type="entry name" value="X-over_junc_endoDNase_RuvC"/>
</dbReference>
<dbReference type="HAMAP" id="MF_00034">
    <property type="entry name" value="RuvC"/>
    <property type="match status" value="1"/>
</dbReference>
<feature type="active site" evidence="13">
    <location>
        <position position="86"/>
    </location>
</feature>
<evidence type="ECO:0000256" key="3">
    <source>
        <dbReference type="ARBA" id="ARBA00022722"/>
    </source>
</evidence>
<evidence type="ECO:0000256" key="10">
    <source>
        <dbReference type="ARBA" id="ARBA00023172"/>
    </source>
</evidence>
<dbReference type="EC" id="3.1.21.10" evidence="13 14"/>
<dbReference type="EMBL" id="PFBG01000035">
    <property type="protein sequence ID" value="PIR85657.1"/>
    <property type="molecule type" value="Genomic_DNA"/>
</dbReference>
<keyword evidence="2 13" id="KW-0963">Cytoplasm</keyword>
<feature type="binding site" evidence="13">
    <location>
        <position position="86"/>
    </location>
    <ligand>
        <name>Mg(2+)</name>
        <dbReference type="ChEBI" id="CHEBI:18420"/>
        <label>2</label>
    </ligand>
</feature>
<dbReference type="GO" id="GO:0000287">
    <property type="term" value="F:magnesium ion binding"/>
    <property type="evidence" value="ECO:0007669"/>
    <property type="project" value="UniProtKB-UniRule"/>
</dbReference>
<evidence type="ECO:0000256" key="4">
    <source>
        <dbReference type="ARBA" id="ARBA00022723"/>
    </source>
</evidence>
<evidence type="ECO:0000313" key="15">
    <source>
        <dbReference type="EMBL" id="PIR85657.1"/>
    </source>
</evidence>
<comment type="caution">
    <text evidence="15">The sequence shown here is derived from an EMBL/GenBank/DDBJ whole genome shotgun (WGS) entry which is preliminary data.</text>
</comment>
<dbReference type="NCBIfam" id="TIGR00228">
    <property type="entry name" value="ruvC"/>
    <property type="match status" value="1"/>
</dbReference>
<protein>
    <recommendedName>
        <fullName evidence="13 14">Crossover junction endodeoxyribonuclease RuvC</fullName>
        <ecNumber evidence="13 14">3.1.21.10</ecNumber>
    </recommendedName>
    <alternativeName>
        <fullName evidence="13">Holliday junction nuclease RuvC</fullName>
    </alternativeName>
    <alternativeName>
        <fullName evidence="13">Holliday junction resolvase RuvC</fullName>
    </alternativeName>
</protein>
<dbReference type="Pfam" id="PF02075">
    <property type="entry name" value="RuvC"/>
    <property type="match status" value="1"/>
</dbReference>
<dbReference type="SUPFAM" id="SSF53098">
    <property type="entry name" value="Ribonuclease H-like"/>
    <property type="match status" value="1"/>
</dbReference>
<dbReference type="Proteomes" id="UP000229612">
    <property type="component" value="Unassembled WGS sequence"/>
</dbReference>
<dbReference type="GO" id="GO:0006310">
    <property type="term" value="P:DNA recombination"/>
    <property type="evidence" value="ECO:0007669"/>
    <property type="project" value="UniProtKB-UniRule"/>
</dbReference>
<evidence type="ECO:0000256" key="12">
    <source>
        <dbReference type="ARBA" id="ARBA00029354"/>
    </source>
</evidence>
<feature type="binding site" evidence="13">
    <location>
        <position position="159"/>
    </location>
    <ligand>
        <name>Mg(2+)</name>
        <dbReference type="ChEBI" id="CHEBI:18420"/>
        <label>1</label>
    </ligand>
</feature>
<dbReference type="AlphaFoldDB" id="A0A2H0UGX9"/>
<feature type="active site" evidence="13">
    <location>
        <position position="159"/>
    </location>
</feature>
<evidence type="ECO:0000256" key="6">
    <source>
        <dbReference type="ARBA" id="ARBA00022763"/>
    </source>
</evidence>
<keyword evidence="7 13" id="KW-0378">Hydrolase</keyword>
<dbReference type="GO" id="GO:0005737">
    <property type="term" value="C:cytoplasm"/>
    <property type="evidence" value="ECO:0007669"/>
    <property type="project" value="UniProtKB-SubCell"/>
</dbReference>
<proteinExistence type="inferred from homology"/>
<evidence type="ECO:0000256" key="11">
    <source>
        <dbReference type="ARBA" id="ARBA00023204"/>
    </source>
</evidence>
<sequence length="175" mass="19540">MMSKIYTRQQIASSPVNNIMRVLAVDPGYDRLGVAVMEKINSKEHLIHSECILTDKKDTLPERIGELGSALEVLIKKYKPDQVAIETLFFNKNLKTAVAVAEARGVVIYLARKYKAEVREFGPQEIKVAVTGYGKSDKRAVMDMLMRLVPNLPKTALDDEYDAIAVAVTALAHHR</sequence>
<evidence type="ECO:0000256" key="7">
    <source>
        <dbReference type="ARBA" id="ARBA00022801"/>
    </source>
</evidence>